<keyword evidence="18" id="KW-1185">Reference proteome</keyword>
<dbReference type="InterPro" id="IPR050476">
    <property type="entry name" value="Insect_CytP450_Detox"/>
</dbReference>
<evidence type="ECO:0000256" key="2">
    <source>
        <dbReference type="ARBA" id="ARBA00003690"/>
    </source>
</evidence>
<dbReference type="GO" id="GO:0004497">
    <property type="term" value="F:monooxygenase activity"/>
    <property type="evidence" value="ECO:0007669"/>
    <property type="project" value="UniProtKB-KW"/>
</dbReference>
<gene>
    <name evidence="17" type="ORF">BEMITA_LOCUS5901</name>
</gene>
<dbReference type="Proteomes" id="UP001152759">
    <property type="component" value="Chromosome 3"/>
</dbReference>
<keyword evidence="8" id="KW-0256">Endoplasmic reticulum</keyword>
<dbReference type="PROSITE" id="PS00086">
    <property type="entry name" value="CYTOCHROME_P450"/>
    <property type="match status" value="1"/>
</dbReference>
<dbReference type="PANTHER" id="PTHR24292">
    <property type="entry name" value="CYTOCHROME P450"/>
    <property type="match status" value="1"/>
</dbReference>
<proteinExistence type="inferred from homology"/>
<evidence type="ECO:0000313" key="17">
    <source>
        <dbReference type="EMBL" id="CAH0386835.1"/>
    </source>
</evidence>
<dbReference type="GO" id="GO:0016705">
    <property type="term" value="F:oxidoreductase activity, acting on paired donors, with incorporation or reduction of molecular oxygen"/>
    <property type="evidence" value="ECO:0007669"/>
    <property type="project" value="InterPro"/>
</dbReference>
<evidence type="ECO:0000256" key="15">
    <source>
        <dbReference type="RuleBase" id="RU000461"/>
    </source>
</evidence>
<keyword evidence="9" id="KW-0492">Microsome</keyword>
<keyword evidence="11 14" id="KW-0408">Iron</keyword>
<comment type="similarity">
    <text evidence="5 15">Belongs to the cytochrome P450 family.</text>
</comment>
<feature type="transmembrane region" description="Helical" evidence="16">
    <location>
        <begin position="12"/>
        <end position="32"/>
    </location>
</feature>
<evidence type="ECO:0000256" key="8">
    <source>
        <dbReference type="ARBA" id="ARBA00022824"/>
    </source>
</evidence>
<feature type="binding site" description="axial binding residue" evidence="14">
    <location>
        <position position="461"/>
    </location>
    <ligand>
        <name>heme</name>
        <dbReference type="ChEBI" id="CHEBI:30413"/>
    </ligand>
    <ligandPart>
        <name>Fe</name>
        <dbReference type="ChEBI" id="CHEBI:18248"/>
    </ligandPart>
</feature>
<protein>
    <recommendedName>
        <fullName evidence="19">Cytochrome P450</fullName>
    </recommendedName>
</protein>
<evidence type="ECO:0000256" key="10">
    <source>
        <dbReference type="ARBA" id="ARBA00023002"/>
    </source>
</evidence>
<evidence type="ECO:0000313" key="18">
    <source>
        <dbReference type="Proteomes" id="UP001152759"/>
    </source>
</evidence>
<keyword evidence="10 15" id="KW-0560">Oxidoreductase</keyword>
<evidence type="ECO:0000256" key="1">
    <source>
        <dbReference type="ARBA" id="ARBA00001971"/>
    </source>
</evidence>
<keyword evidence="16" id="KW-0812">Transmembrane</keyword>
<dbReference type="Pfam" id="PF00067">
    <property type="entry name" value="p450"/>
    <property type="match status" value="1"/>
</dbReference>
<dbReference type="AlphaFoldDB" id="A0A9P0A5F8"/>
<evidence type="ECO:0000256" key="7">
    <source>
        <dbReference type="ARBA" id="ARBA00022723"/>
    </source>
</evidence>
<evidence type="ECO:0000256" key="6">
    <source>
        <dbReference type="ARBA" id="ARBA00022617"/>
    </source>
</evidence>
<evidence type="ECO:0000256" key="16">
    <source>
        <dbReference type="SAM" id="Phobius"/>
    </source>
</evidence>
<sequence length="523" mass="60042">MDFLEPLSSLSPLLYVPLLAGSLCLLFNYLIYSRRVAEWRKSKIPFLEPSFLIGHKYFWSVGSNSAVVPIDRIYRENKDKDLVAFFIATMPVVLVRSPALIKQIFVKNFHEAFTTGFAASKNDKILQHVLTQSTDKSVWKTDRSALSPMFTKSRLSGERFAKIRNQIVRMWAHIEEARLQGEPIDTKQIAENFIQDGTASSFFGLEVNSYEEEGEFRRLNESIIRPGWGRLLSAFSLMQFQGVPALNPLKFITQNHIESLKSLIQKQMVQRSQAAGENKNDFIDFLIRLKEQDQNHKADSETDVTNEMIGLGFTLLLGGHGGLSVDTLASFTMHLLSLHPEYQERIRQEVEEVMKSHNTTDFTYEVVRDLHFLDQCLHETVRLFPSTIAITRICTEDFTVPGTDYTFKKGERIIIDPYSVHRDPEYFENPDKFDPDRFSPKNRDRKVIDAFIGFGKGPRKCPGFNIGFLMASTLIGSLVHKYEVRPRSHTKQMNAYDFHPQSFAIVHKDRILVDVIPREVAAY</sequence>
<evidence type="ECO:0000256" key="5">
    <source>
        <dbReference type="ARBA" id="ARBA00010617"/>
    </source>
</evidence>
<dbReference type="PRINTS" id="PR00385">
    <property type="entry name" value="P450"/>
</dbReference>
<dbReference type="EMBL" id="OU963864">
    <property type="protein sequence ID" value="CAH0386835.1"/>
    <property type="molecule type" value="Genomic_DNA"/>
</dbReference>
<evidence type="ECO:0000256" key="9">
    <source>
        <dbReference type="ARBA" id="ARBA00022848"/>
    </source>
</evidence>
<dbReference type="SUPFAM" id="SSF48264">
    <property type="entry name" value="Cytochrome P450"/>
    <property type="match status" value="1"/>
</dbReference>
<keyword evidence="16" id="KW-1133">Transmembrane helix</keyword>
<keyword evidence="13 16" id="KW-0472">Membrane</keyword>
<dbReference type="GO" id="GO:0005506">
    <property type="term" value="F:iron ion binding"/>
    <property type="evidence" value="ECO:0007669"/>
    <property type="project" value="InterPro"/>
</dbReference>
<keyword evidence="7 14" id="KW-0479">Metal-binding</keyword>
<evidence type="ECO:0000256" key="14">
    <source>
        <dbReference type="PIRSR" id="PIRSR602403-1"/>
    </source>
</evidence>
<dbReference type="KEGG" id="btab:109043869"/>
<dbReference type="PRINTS" id="PR00465">
    <property type="entry name" value="EP450IV"/>
</dbReference>
<comment type="cofactor">
    <cofactor evidence="1 14">
        <name>heme</name>
        <dbReference type="ChEBI" id="CHEBI:30413"/>
    </cofactor>
</comment>
<evidence type="ECO:0000256" key="12">
    <source>
        <dbReference type="ARBA" id="ARBA00023033"/>
    </source>
</evidence>
<evidence type="ECO:0008006" key="19">
    <source>
        <dbReference type="Google" id="ProtNLM"/>
    </source>
</evidence>
<evidence type="ECO:0000256" key="4">
    <source>
        <dbReference type="ARBA" id="ARBA00004406"/>
    </source>
</evidence>
<dbReference type="InterPro" id="IPR002403">
    <property type="entry name" value="Cyt_P450_E_grp-IV"/>
</dbReference>
<dbReference type="GO" id="GO:0005789">
    <property type="term" value="C:endoplasmic reticulum membrane"/>
    <property type="evidence" value="ECO:0007669"/>
    <property type="project" value="UniProtKB-SubCell"/>
</dbReference>
<accession>A0A9P0A5F8</accession>
<keyword evidence="12 15" id="KW-0503">Monooxygenase</keyword>
<dbReference type="InterPro" id="IPR036396">
    <property type="entry name" value="Cyt_P450_sf"/>
</dbReference>
<dbReference type="InterPro" id="IPR001128">
    <property type="entry name" value="Cyt_P450"/>
</dbReference>
<comment type="function">
    <text evidence="2">May be involved in the metabolism of insect hormones and in the breakdown of synthetic insecticides.</text>
</comment>
<evidence type="ECO:0000256" key="11">
    <source>
        <dbReference type="ARBA" id="ARBA00023004"/>
    </source>
</evidence>
<organism evidence="17 18">
    <name type="scientific">Bemisia tabaci</name>
    <name type="common">Sweetpotato whitefly</name>
    <name type="synonym">Aleurodes tabaci</name>
    <dbReference type="NCBI Taxonomy" id="7038"/>
    <lineage>
        <taxon>Eukaryota</taxon>
        <taxon>Metazoa</taxon>
        <taxon>Ecdysozoa</taxon>
        <taxon>Arthropoda</taxon>
        <taxon>Hexapoda</taxon>
        <taxon>Insecta</taxon>
        <taxon>Pterygota</taxon>
        <taxon>Neoptera</taxon>
        <taxon>Paraneoptera</taxon>
        <taxon>Hemiptera</taxon>
        <taxon>Sternorrhyncha</taxon>
        <taxon>Aleyrodoidea</taxon>
        <taxon>Aleyrodidae</taxon>
        <taxon>Aleyrodinae</taxon>
        <taxon>Bemisia</taxon>
    </lineage>
</organism>
<dbReference type="InterPro" id="IPR017972">
    <property type="entry name" value="Cyt_P450_CS"/>
</dbReference>
<evidence type="ECO:0000256" key="13">
    <source>
        <dbReference type="ARBA" id="ARBA00023136"/>
    </source>
</evidence>
<dbReference type="Gene3D" id="1.10.630.10">
    <property type="entry name" value="Cytochrome P450"/>
    <property type="match status" value="1"/>
</dbReference>
<feature type="transmembrane region" description="Helical" evidence="16">
    <location>
        <begin position="82"/>
        <end position="101"/>
    </location>
</feature>
<evidence type="ECO:0000256" key="3">
    <source>
        <dbReference type="ARBA" id="ARBA00004174"/>
    </source>
</evidence>
<name>A0A9P0A5F8_BEMTA</name>
<comment type="subcellular location">
    <subcellularLocation>
        <location evidence="4">Endoplasmic reticulum membrane</location>
        <topology evidence="4">Peripheral membrane protein</topology>
    </subcellularLocation>
    <subcellularLocation>
        <location evidence="3">Microsome membrane</location>
        <topology evidence="3">Peripheral membrane protein</topology>
    </subcellularLocation>
</comment>
<dbReference type="PANTHER" id="PTHR24292:SF54">
    <property type="entry name" value="CYP9F3-RELATED"/>
    <property type="match status" value="1"/>
</dbReference>
<reference evidence="17" key="1">
    <citation type="submission" date="2021-12" db="EMBL/GenBank/DDBJ databases">
        <authorList>
            <person name="King R."/>
        </authorList>
    </citation>
    <scope>NUCLEOTIDE SEQUENCE</scope>
</reference>
<keyword evidence="6 14" id="KW-0349">Heme</keyword>
<dbReference type="GO" id="GO:0020037">
    <property type="term" value="F:heme binding"/>
    <property type="evidence" value="ECO:0007669"/>
    <property type="project" value="InterPro"/>
</dbReference>